<organism evidence="2">
    <name type="scientific">Auxenochlorella protothecoides</name>
    <name type="common">Green microalga</name>
    <name type="synonym">Chlorella protothecoides</name>
    <dbReference type="NCBI Taxonomy" id="3075"/>
    <lineage>
        <taxon>Eukaryota</taxon>
        <taxon>Viridiplantae</taxon>
        <taxon>Chlorophyta</taxon>
        <taxon>core chlorophytes</taxon>
        <taxon>Trebouxiophyceae</taxon>
        <taxon>Chlorellales</taxon>
        <taxon>Chlorellaceae</taxon>
        <taxon>Auxenochlorella</taxon>
    </lineage>
</organism>
<sequence length="481" mass="49243">MTSTLVQSHYHATSGMAAHSPGPVMTAAPPAVEAQPLQARRALSELQAEITAVKEALADVDHLRQACIAALGLGVRMEEAHPAPTFCRDPGRAGSPVPEALASPAREASSPACSGQGTSGGECSSGQDEDGVPLAIRMRRLAQQAPAPAPPRKRSRLAGSRSASPPPTALQDAAARSHPPPPGSPTPSLASDSVEVLRCSSPSHGAQSAGHRDSTGAPGRESPQVIFLDEDGCAQSAAPASARPGDGAQDGRAGGGAATGNPRRPRAPTSQCQSQHAGLRPNLGKGGLAGLGIHRARSRAGPSQPAAPPGQQQAAVQEAAWRAAAAAWRQRNAPSASELTAAQRQASAAAAASLAAAAAARRMRTPAQRAAAAAGPGSGHGGAPPPPSLPRPGPEAPEGDWRAFFRAKHQAAAAGRRFEELLTRFGVPEARGAGLRERYRTALRLYHPDSNSAGRAWACPRQQMECEEIMKIINAQKPGTL</sequence>
<evidence type="ECO:0008006" key="3">
    <source>
        <dbReference type="Google" id="ProtNLM"/>
    </source>
</evidence>
<accession>A0A1D1ZW23</accession>
<evidence type="ECO:0000313" key="2">
    <source>
        <dbReference type="EMBL" id="JAT71132.1"/>
    </source>
</evidence>
<dbReference type="EMBL" id="GDKF01007490">
    <property type="protein sequence ID" value="JAT71132.1"/>
    <property type="molecule type" value="Transcribed_RNA"/>
</dbReference>
<dbReference type="AlphaFoldDB" id="A0A1D1ZW23"/>
<evidence type="ECO:0000256" key="1">
    <source>
        <dbReference type="SAM" id="MobiDB-lite"/>
    </source>
</evidence>
<feature type="compositionally biased region" description="Low complexity" evidence="1">
    <location>
        <begin position="242"/>
        <end position="251"/>
    </location>
</feature>
<feature type="region of interest" description="Disordered" evidence="1">
    <location>
        <begin position="142"/>
        <end position="399"/>
    </location>
</feature>
<name>A0A1D1ZW23_AUXPR</name>
<gene>
    <name evidence="2" type="ORF">g.1391</name>
</gene>
<protein>
    <recommendedName>
        <fullName evidence="3">J domain-containing protein</fullName>
    </recommendedName>
</protein>
<feature type="region of interest" description="Disordered" evidence="1">
    <location>
        <begin position="86"/>
        <end position="130"/>
    </location>
</feature>
<proteinExistence type="predicted"/>
<reference evidence="2" key="1">
    <citation type="submission" date="2015-08" db="EMBL/GenBank/DDBJ databases">
        <authorList>
            <person name="Babu N.S."/>
            <person name="Beckwith C.J."/>
            <person name="Beseler K.G."/>
            <person name="Brison A."/>
            <person name="Carone J.V."/>
            <person name="Caskin T.P."/>
            <person name="Diamond M."/>
            <person name="Durham M.E."/>
            <person name="Foxe J.M."/>
            <person name="Go M."/>
            <person name="Henderson B.A."/>
            <person name="Jones I.B."/>
            <person name="McGettigan J.A."/>
            <person name="Micheletti S.J."/>
            <person name="Nasrallah M.E."/>
            <person name="Ortiz D."/>
            <person name="Piller C.R."/>
            <person name="Privatt S.R."/>
            <person name="Schneider S.L."/>
            <person name="Sharp S."/>
            <person name="Smith T.C."/>
            <person name="Stanton J.D."/>
            <person name="Ullery H.E."/>
            <person name="Wilson R.J."/>
            <person name="Serrano M.G."/>
            <person name="Buck G."/>
            <person name="Lee V."/>
            <person name="Wang Y."/>
            <person name="Carvalho R."/>
            <person name="Voegtly L."/>
            <person name="Shi R."/>
            <person name="Duckworth R."/>
            <person name="Johnson A."/>
            <person name="Loviza R."/>
            <person name="Walstead R."/>
            <person name="Shah Z."/>
            <person name="Kiflezghi M."/>
            <person name="Wade K."/>
            <person name="Ball S.L."/>
            <person name="Bradley K.W."/>
            <person name="Asai D.J."/>
            <person name="Bowman C.A."/>
            <person name="Russell D.A."/>
            <person name="Pope W.H."/>
            <person name="Jacobs-Sera D."/>
            <person name="Hendrix R.W."/>
            <person name="Hatfull G.F."/>
        </authorList>
    </citation>
    <scope>NUCLEOTIDE SEQUENCE</scope>
</reference>
<feature type="compositionally biased region" description="Polar residues" evidence="1">
    <location>
        <begin position="111"/>
        <end position="126"/>
    </location>
</feature>
<feature type="compositionally biased region" description="Low complexity" evidence="1">
    <location>
        <begin position="299"/>
        <end position="375"/>
    </location>
</feature>
<feature type="compositionally biased region" description="Pro residues" evidence="1">
    <location>
        <begin position="383"/>
        <end position="395"/>
    </location>
</feature>